<protein>
    <submittedName>
        <fullName evidence="1">Uncharacterized protein</fullName>
    </submittedName>
</protein>
<sequence>MGDLIGRNVADMFVGGTGVIDLIKISGVQIGNLVRHGFLLVKKGVRTG</sequence>
<gene>
    <name evidence="1" type="ORF">SDC9_156750</name>
</gene>
<proteinExistence type="predicted"/>
<evidence type="ECO:0000313" key="1">
    <source>
        <dbReference type="EMBL" id="MPN09460.1"/>
    </source>
</evidence>
<dbReference type="EMBL" id="VSSQ01055566">
    <property type="protein sequence ID" value="MPN09460.1"/>
    <property type="molecule type" value="Genomic_DNA"/>
</dbReference>
<comment type="caution">
    <text evidence="1">The sequence shown here is derived from an EMBL/GenBank/DDBJ whole genome shotgun (WGS) entry which is preliminary data.</text>
</comment>
<accession>A0A645F6F6</accession>
<organism evidence="1">
    <name type="scientific">bioreactor metagenome</name>
    <dbReference type="NCBI Taxonomy" id="1076179"/>
    <lineage>
        <taxon>unclassified sequences</taxon>
        <taxon>metagenomes</taxon>
        <taxon>ecological metagenomes</taxon>
    </lineage>
</organism>
<reference evidence="1" key="1">
    <citation type="submission" date="2019-08" db="EMBL/GenBank/DDBJ databases">
        <authorList>
            <person name="Kucharzyk K."/>
            <person name="Murdoch R.W."/>
            <person name="Higgins S."/>
            <person name="Loffler F."/>
        </authorList>
    </citation>
    <scope>NUCLEOTIDE SEQUENCE</scope>
</reference>
<name>A0A645F6F6_9ZZZZ</name>
<dbReference type="AlphaFoldDB" id="A0A645F6F6"/>